<sequence length="496" mass="55732">MIDSIHLCPNCLNAFDEDPPLNPTLVSSDILESNEPPPDSQIPLLRDFITKGLTRMDSFNAKIRLLQSSLDRLLEEKNELEIEIEKHRASLSPLRRMPPEILSLMFAFALPPFQPDAEPAPWTVSAVCARWRATTLSQPVFWTFVDLNGPFTNRYRLETQLERSGDLPLNVKYSFSSKSSTYKDMNLAKIICPHARRWEVITMFGPQILYSQFRAGIQAQLALLRELNIEMVHWHSSGGNDIPSLDMFSDAPLLQGVVANKTLWQFPLAMELPWSQLLRFGGSNTWEGHLHALHSATNLVDCTLEIQGMSGLPPTPIILPHLLRLSLSNPAFLGCLETPALLELYCGYASPVLSFIRRRSCKLKSLVLHSGPAYDDGTDLACIVNAVPTITKLALLFYFPANFFLGFCSLALAPALECFSFIGDMQHHFIEAIEQRWYSGRLKSVKIECSHSRVFAPEICDRIALLQAQGQEFVVYPSSDALCEDTIPSRFSIKSH</sequence>
<evidence type="ECO:0000313" key="2">
    <source>
        <dbReference type="EMBL" id="KAF7353100.1"/>
    </source>
</evidence>
<dbReference type="OrthoDB" id="3365698at2759"/>
<feature type="coiled-coil region" evidence="1">
    <location>
        <begin position="56"/>
        <end position="90"/>
    </location>
</feature>
<dbReference type="AlphaFoldDB" id="A0A8H6Y2W7"/>
<evidence type="ECO:0000313" key="3">
    <source>
        <dbReference type="Proteomes" id="UP000620124"/>
    </source>
</evidence>
<evidence type="ECO:0000256" key="1">
    <source>
        <dbReference type="SAM" id="Coils"/>
    </source>
</evidence>
<keyword evidence="1" id="KW-0175">Coiled coil</keyword>
<reference evidence="2" key="1">
    <citation type="submission" date="2020-05" db="EMBL/GenBank/DDBJ databases">
        <title>Mycena genomes resolve the evolution of fungal bioluminescence.</title>
        <authorList>
            <person name="Tsai I.J."/>
        </authorList>
    </citation>
    <scope>NUCLEOTIDE SEQUENCE</scope>
    <source>
        <strain evidence="2">CCC161011</strain>
    </source>
</reference>
<proteinExistence type="predicted"/>
<keyword evidence="3" id="KW-1185">Reference proteome</keyword>
<dbReference type="Proteomes" id="UP000620124">
    <property type="component" value="Unassembled WGS sequence"/>
</dbReference>
<name>A0A8H6Y2W7_9AGAR</name>
<accession>A0A8H6Y2W7</accession>
<organism evidence="2 3">
    <name type="scientific">Mycena venus</name>
    <dbReference type="NCBI Taxonomy" id="2733690"/>
    <lineage>
        <taxon>Eukaryota</taxon>
        <taxon>Fungi</taxon>
        <taxon>Dikarya</taxon>
        <taxon>Basidiomycota</taxon>
        <taxon>Agaricomycotina</taxon>
        <taxon>Agaricomycetes</taxon>
        <taxon>Agaricomycetidae</taxon>
        <taxon>Agaricales</taxon>
        <taxon>Marasmiineae</taxon>
        <taxon>Mycenaceae</taxon>
        <taxon>Mycena</taxon>
    </lineage>
</organism>
<dbReference type="EMBL" id="JACAZI010000009">
    <property type="protein sequence ID" value="KAF7353100.1"/>
    <property type="molecule type" value="Genomic_DNA"/>
</dbReference>
<comment type="caution">
    <text evidence="2">The sequence shown here is derived from an EMBL/GenBank/DDBJ whole genome shotgun (WGS) entry which is preliminary data.</text>
</comment>
<protein>
    <submittedName>
        <fullName evidence="2">F-box domain-containing protein</fullName>
    </submittedName>
</protein>
<gene>
    <name evidence="2" type="ORF">MVEN_01278100</name>
</gene>